<evidence type="ECO:0000313" key="4">
    <source>
        <dbReference type="EMBL" id="KAG8470244.1"/>
    </source>
</evidence>
<gene>
    <name evidence="4" type="ORF">KFE25_008665</name>
</gene>
<feature type="compositionally biased region" description="Polar residues" evidence="2">
    <location>
        <begin position="1"/>
        <end position="16"/>
    </location>
</feature>
<keyword evidence="5" id="KW-1185">Reference proteome</keyword>
<feature type="transmembrane region" description="Helical" evidence="3">
    <location>
        <begin position="356"/>
        <end position="381"/>
    </location>
</feature>
<feature type="transmembrane region" description="Helical" evidence="3">
    <location>
        <begin position="439"/>
        <end position="461"/>
    </location>
</feature>
<name>A0A8J6CF22_DIALT</name>
<feature type="transmembrane region" description="Helical" evidence="3">
    <location>
        <begin position="685"/>
        <end position="704"/>
    </location>
</feature>
<comment type="caution">
    <text evidence="4">The sequence shown here is derived from an EMBL/GenBank/DDBJ whole genome shotgun (WGS) entry which is preliminary data.</text>
</comment>
<organism evidence="4 5">
    <name type="scientific">Diacronema lutheri</name>
    <name type="common">Unicellular marine alga</name>
    <name type="synonym">Monochrysis lutheri</name>
    <dbReference type="NCBI Taxonomy" id="2081491"/>
    <lineage>
        <taxon>Eukaryota</taxon>
        <taxon>Haptista</taxon>
        <taxon>Haptophyta</taxon>
        <taxon>Pavlovophyceae</taxon>
        <taxon>Pavlovales</taxon>
        <taxon>Pavlovaceae</taxon>
        <taxon>Diacronema</taxon>
    </lineage>
</organism>
<dbReference type="Proteomes" id="UP000751190">
    <property type="component" value="Unassembled WGS sequence"/>
</dbReference>
<accession>A0A8J6CF22</accession>
<keyword evidence="3" id="KW-0812">Transmembrane</keyword>
<dbReference type="OrthoDB" id="436625at2759"/>
<keyword evidence="3" id="KW-1133">Transmembrane helix</keyword>
<evidence type="ECO:0000256" key="1">
    <source>
        <dbReference type="ARBA" id="ARBA00008335"/>
    </source>
</evidence>
<feature type="transmembrane region" description="Helical" evidence="3">
    <location>
        <begin position="710"/>
        <end position="730"/>
    </location>
</feature>
<evidence type="ECO:0000256" key="3">
    <source>
        <dbReference type="SAM" id="Phobius"/>
    </source>
</evidence>
<comment type="similarity">
    <text evidence="1">Belongs to the major facilitator superfamily.</text>
</comment>
<dbReference type="AlphaFoldDB" id="A0A8J6CF22"/>
<evidence type="ECO:0000256" key="2">
    <source>
        <dbReference type="SAM" id="MobiDB-lite"/>
    </source>
</evidence>
<protein>
    <submittedName>
        <fullName evidence="4">Uncharacterized protein</fullName>
    </submittedName>
</protein>
<feature type="transmembrane region" description="Helical" evidence="3">
    <location>
        <begin position="577"/>
        <end position="602"/>
    </location>
</feature>
<feature type="transmembrane region" description="Helical" evidence="3">
    <location>
        <begin position="470"/>
        <end position="488"/>
    </location>
</feature>
<dbReference type="SUPFAM" id="SSF103473">
    <property type="entry name" value="MFS general substrate transporter"/>
    <property type="match status" value="2"/>
</dbReference>
<feature type="transmembrane region" description="Helical" evidence="3">
    <location>
        <begin position="177"/>
        <end position="201"/>
    </location>
</feature>
<proteinExistence type="inferred from homology"/>
<keyword evidence="3" id="KW-0472">Membrane</keyword>
<dbReference type="GO" id="GO:0008643">
    <property type="term" value="P:carbohydrate transport"/>
    <property type="evidence" value="ECO:0007669"/>
    <property type="project" value="InterPro"/>
</dbReference>
<dbReference type="PANTHER" id="PTHR11328:SF24">
    <property type="entry name" value="MAJOR FACILITATOR SUPERFAMILY (MFS) PROFILE DOMAIN-CONTAINING PROTEIN"/>
    <property type="match status" value="1"/>
</dbReference>
<dbReference type="InterPro" id="IPR039672">
    <property type="entry name" value="MFS_2"/>
</dbReference>
<feature type="region of interest" description="Disordered" evidence="2">
    <location>
        <begin position="850"/>
        <end position="870"/>
    </location>
</feature>
<sequence length="940" mass="102789">MRESSRTALVEQQFSSAGLEGSPRQRLAPDERAPPAWLSAHEQHAEGGFGPTEQVTSTLAVYQAVQARDETYPNLEKAKPVEVPTSRSSATRMDPSALQPVKLRWYTKLAYAMPEMSKLSVTMLLNVHAIAFFNAFGADISTLSFLIALARSLDVLTDPLMGWLSDSTRSRYGRRRLYMLMFSPLYALCLIALMSGSQVFASVSDEAARAGGLVSWFGVFYTLFYLTDTGSNVPHSALGPELTDEQGARNSLFFLAGLFKMFGILIAAMMPVAIEYKLSAERGCHTPAQLASLSWPPCELVAQGLGLQYTAVFLGLWYVLAILFACRMLKERPASVSTLTPPLVPSLMATRRNSPFMTLLPTWVLDQLAITLVTTMITFFYTYVVMPHMTTECAAECTLDEAGAAWYAAQPDKDERGRSTKSTLLPGCRTDFWCGTSGWIGLSIVVLICGAMLSQPFWLYLTRRMEKRSVWLLFNVVNAVTSIMFVAVDEGDPVLCVFCVFINGLPLGAQFLTDSIVADVIDYDEFLTGVRSEGRFTIGQSLLPKLVSVPAATVPLTLLVVLGFVPPDKHGVPQPQAPIVTTFIRIVFFGLPFACSVLSSVLKLRFPLRSDEIRRQIREGCALHMSGLPAVDPISNRVIEPIDLLPDEQVEQWRLDHFFLKQLEQLYMRGPLPLVRRMRRLRQRAFLGLVTGITLCIAGLSLGWQADKRIAWVCTFSALGAGLSFCMLLLSHARLRAALDLEARPVSQAFLGRLISLYRGEDHVGSLAGISTEQVCSALDRWRQMSTARQTQLVLPSGQSASLDELMALVQGAIAGLDLPVVEPKEKAHELASATNVAVLKRKLIGKALRAEPAPTERTPFHPPPLPAHDSAFEAVPVAADAELADQPLAPPPPPPPPPLEPLEPLERLEPLEPLEVGSTVASAPAAELTDGDPLTGAAD</sequence>
<dbReference type="PANTHER" id="PTHR11328">
    <property type="entry name" value="MAJOR FACILITATOR SUPERFAMILY DOMAIN-CONTAINING PROTEIN"/>
    <property type="match status" value="1"/>
</dbReference>
<feature type="region of interest" description="Disordered" evidence="2">
    <location>
        <begin position="1"/>
        <end position="52"/>
    </location>
</feature>
<dbReference type="Gene3D" id="1.20.1250.20">
    <property type="entry name" value="MFS general substrate transporter like domains"/>
    <property type="match status" value="1"/>
</dbReference>
<feature type="transmembrane region" description="Helical" evidence="3">
    <location>
        <begin position="542"/>
        <end position="565"/>
    </location>
</feature>
<dbReference type="EMBL" id="JAGTXO010000001">
    <property type="protein sequence ID" value="KAG8470244.1"/>
    <property type="molecule type" value="Genomic_DNA"/>
</dbReference>
<evidence type="ECO:0000313" key="5">
    <source>
        <dbReference type="Proteomes" id="UP000751190"/>
    </source>
</evidence>
<dbReference type="GO" id="GO:0005886">
    <property type="term" value="C:plasma membrane"/>
    <property type="evidence" value="ECO:0007669"/>
    <property type="project" value="TreeGrafter"/>
</dbReference>
<dbReference type="GO" id="GO:0015293">
    <property type="term" value="F:symporter activity"/>
    <property type="evidence" value="ECO:0007669"/>
    <property type="project" value="InterPro"/>
</dbReference>
<dbReference type="InterPro" id="IPR036259">
    <property type="entry name" value="MFS_trans_sf"/>
</dbReference>
<feature type="compositionally biased region" description="Pro residues" evidence="2">
    <location>
        <begin position="889"/>
        <end position="902"/>
    </location>
</feature>
<feature type="transmembrane region" description="Helical" evidence="3">
    <location>
        <begin position="494"/>
        <end position="521"/>
    </location>
</feature>
<dbReference type="OMA" id="CIAVIRE"/>
<feature type="transmembrane region" description="Helical" evidence="3">
    <location>
        <begin position="252"/>
        <end position="274"/>
    </location>
</feature>
<feature type="region of interest" description="Disordered" evidence="2">
    <location>
        <begin position="884"/>
        <end position="940"/>
    </location>
</feature>
<feature type="transmembrane region" description="Helical" evidence="3">
    <location>
        <begin position="207"/>
        <end position="226"/>
    </location>
</feature>
<feature type="transmembrane region" description="Helical" evidence="3">
    <location>
        <begin position="306"/>
        <end position="326"/>
    </location>
</feature>
<reference evidence="4" key="1">
    <citation type="submission" date="2021-05" db="EMBL/GenBank/DDBJ databases">
        <title>The genome of the haptophyte Pavlova lutheri (Diacronema luteri, Pavlovales) - a model for lipid biosynthesis in eukaryotic algae.</title>
        <authorList>
            <person name="Hulatt C.J."/>
            <person name="Posewitz M.C."/>
        </authorList>
    </citation>
    <scope>NUCLEOTIDE SEQUENCE</scope>
    <source>
        <strain evidence="4">NIVA-4/92</strain>
    </source>
</reference>
<dbReference type="Pfam" id="PF13347">
    <property type="entry name" value="MFS_2"/>
    <property type="match status" value="2"/>
</dbReference>